<evidence type="ECO:0000313" key="10">
    <source>
        <dbReference type="Proteomes" id="UP000027215"/>
    </source>
</evidence>
<dbReference type="GO" id="GO:0005737">
    <property type="term" value="C:cytoplasm"/>
    <property type="evidence" value="ECO:0007669"/>
    <property type="project" value="UniProtKB-ARBA"/>
</dbReference>
<dbReference type="PATRIC" id="fig|155920.8.peg.802"/>
<sequence length="97" mass="10741">MVAEVKLLMPRSTKKGPFFDHHLIKKVESAAGSKRPIKTCSRRSVILPQMVGHTIAIHNGKNYHPVVINENMVGHKLGEFSITRVFKGHGGDKKSGK</sequence>
<evidence type="ECO:0000256" key="7">
    <source>
        <dbReference type="HAMAP-Rule" id="MF_00531"/>
    </source>
</evidence>
<dbReference type="PIRSF" id="PIRSF002144">
    <property type="entry name" value="Ribosomal_S19"/>
    <property type="match status" value="1"/>
</dbReference>
<keyword evidence="4 7" id="KW-0689">Ribosomal protein</keyword>
<reference evidence="9 10" key="1">
    <citation type="submission" date="2013-08" db="EMBL/GenBank/DDBJ databases">
        <authorList>
            <person name="Stouthamer R."/>
            <person name="Nunney L."/>
        </authorList>
    </citation>
    <scope>NUCLEOTIDE SEQUENCE [LARGE SCALE GENOMIC DNA]</scope>
    <source>
        <strain evidence="10">ann-1</strain>
    </source>
</reference>
<dbReference type="PROSITE" id="PS00323">
    <property type="entry name" value="RIBOSOMAL_S19"/>
    <property type="match status" value="1"/>
</dbReference>
<evidence type="ECO:0000256" key="8">
    <source>
        <dbReference type="RuleBase" id="RU003485"/>
    </source>
</evidence>
<proteinExistence type="inferred from homology"/>
<dbReference type="EMBL" id="CP006696">
    <property type="protein sequence ID" value="AIC09563.1"/>
    <property type="molecule type" value="Genomic_DNA"/>
</dbReference>
<evidence type="ECO:0000256" key="5">
    <source>
        <dbReference type="ARBA" id="ARBA00023274"/>
    </source>
</evidence>
<dbReference type="SUPFAM" id="SSF54570">
    <property type="entry name" value="Ribosomal protein S19"/>
    <property type="match status" value="1"/>
</dbReference>
<keyword evidence="5 7" id="KW-0687">Ribonucleoprotein</keyword>
<dbReference type="KEGG" id="xfs:D934_03340"/>
<dbReference type="Proteomes" id="UP000027215">
    <property type="component" value="Chromosome"/>
</dbReference>
<dbReference type="GO" id="GO:0000028">
    <property type="term" value="P:ribosomal small subunit assembly"/>
    <property type="evidence" value="ECO:0007669"/>
    <property type="project" value="TreeGrafter"/>
</dbReference>
<dbReference type="HAMAP" id="MF_00531">
    <property type="entry name" value="Ribosomal_uS19"/>
    <property type="match status" value="1"/>
</dbReference>
<dbReference type="GO" id="GO:0006412">
    <property type="term" value="P:translation"/>
    <property type="evidence" value="ECO:0007669"/>
    <property type="project" value="UniProtKB-UniRule"/>
</dbReference>
<comment type="function">
    <text evidence="7">Protein S19 forms a complex with S13 that binds strongly to the 16S ribosomal RNA.</text>
</comment>
<dbReference type="PANTHER" id="PTHR11880">
    <property type="entry name" value="RIBOSOMAL PROTEIN S19P FAMILY MEMBER"/>
    <property type="match status" value="1"/>
</dbReference>
<evidence type="ECO:0000256" key="1">
    <source>
        <dbReference type="ARBA" id="ARBA00007345"/>
    </source>
</evidence>
<dbReference type="PANTHER" id="PTHR11880:SF8">
    <property type="entry name" value="SMALL RIBOSOMAL SUBUNIT PROTEIN US19M"/>
    <property type="match status" value="1"/>
</dbReference>
<dbReference type="GO" id="GO:0019843">
    <property type="term" value="F:rRNA binding"/>
    <property type="evidence" value="ECO:0007669"/>
    <property type="project" value="UniProtKB-UniRule"/>
</dbReference>
<dbReference type="AlphaFoldDB" id="A0A060H1Z4"/>
<dbReference type="HOGENOM" id="CLU_144911_0_1_6"/>
<evidence type="ECO:0000313" key="9">
    <source>
        <dbReference type="EMBL" id="AIC09563.1"/>
    </source>
</evidence>
<comment type="similarity">
    <text evidence="1 7 8">Belongs to the universal ribosomal protein uS19 family.</text>
</comment>
<organism evidence="9 10">
    <name type="scientific">Xylella fastidiosa subsp. sandyi Ann-1</name>
    <dbReference type="NCBI Taxonomy" id="155920"/>
    <lineage>
        <taxon>Bacteria</taxon>
        <taxon>Pseudomonadati</taxon>
        <taxon>Pseudomonadota</taxon>
        <taxon>Gammaproteobacteria</taxon>
        <taxon>Lysobacterales</taxon>
        <taxon>Lysobacteraceae</taxon>
        <taxon>Xylella</taxon>
    </lineage>
</organism>
<dbReference type="Pfam" id="PF00203">
    <property type="entry name" value="Ribosomal_S19"/>
    <property type="match status" value="1"/>
</dbReference>
<dbReference type="Gene3D" id="3.30.860.10">
    <property type="entry name" value="30s Ribosomal Protein S19, Chain A"/>
    <property type="match status" value="1"/>
</dbReference>
<dbReference type="InterPro" id="IPR020934">
    <property type="entry name" value="Ribosomal_uS19_CS"/>
</dbReference>
<evidence type="ECO:0000256" key="6">
    <source>
        <dbReference type="ARBA" id="ARBA00035163"/>
    </source>
</evidence>
<protein>
    <recommendedName>
        <fullName evidence="6 7">Small ribosomal subunit protein uS19</fullName>
    </recommendedName>
</protein>
<dbReference type="InterPro" id="IPR002222">
    <property type="entry name" value="Ribosomal_uS19"/>
</dbReference>
<dbReference type="InterPro" id="IPR023575">
    <property type="entry name" value="Ribosomal_uS19_SF"/>
</dbReference>
<evidence type="ECO:0000256" key="2">
    <source>
        <dbReference type="ARBA" id="ARBA00022730"/>
    </source>
</evidence>
<evidence type="ECO:0000256" key="3">
    <source>
        <dbReference type="ARBA" id="ARBA00022884"/>
    </source>
</evidence>
<dbReference type="GO" id="GO:0003735">
    <property type="term" value="F:structural constituent of ribosome"/>
    <property type="evidence" value="ECO:0007669"/>
    <property type="project" value="InterPro"/>
</dbReference>
<gene>
    <name evidence="7" type="primary">rpsS</name>
    <name evidence="9" type="ORF">D934_03340</name>
</gene>
<name>A0A060H1Z4_XYLFS</name>
<dbReference type="InterPro" id="IPR005732">
    <property type="entry name" value="Ribosomal_uS19_bac-type"/>
</dbReference>
<accession>A0A060H1Z4</accession>
<keyword evidence="3 7" id="KW-0694">RNA-binding</keyword>
<dbReference type="PRINTS" id="PR00975">
    <property type="entry name" value="RIBOSOMALS19"/>
</dbReference>
<dbReference type="GO" id="GO:0015935">
    <property type="term" value="C:small ribosomal subunit"/>
    <property type="evidence" value="ECO:0007669"/>
    <property type="project" value="InterPro"/>
</dbReference>
<dbReference type="NCBIfam" id="TIGR01050">
    <property type="entry name" value="rpsS_bact"/>
    <property type="match status" value="1"/>
</dbReference>
<dbReference type="FunFam" id="3.30.860.10:FF:000001">
    <property type="entry name" value="30S ribosomal protein S19"/>
    <property type="match status" value="1"/>
</dbReference>
<keyword evidence="2 7" id="KW-0699">rRNA-binding</keyword>
<evidence type="ECO:0000256" key="4">
    <source>
        <dbReference type="ARBA" id="ARBA00022980"/>
    </source>
</evidence>